<name>A0A9W4DZH3_9ACTN</name>
<evidence type="ECO:0000256" key="1">
    <source>
        <dbReference type="SAM" id="MobiDB-lite"/>
    </source>
</evidence>
<accession>A0A9W4DZH3</accession>
<proteinExistence type="predicted"/>
<comment type="caution">
    <text evidence="2">The sequence shown here is derived from an EMBL/GenBank/DDBJ whole genome shotgun (WGS) entry which is preliminary data.</text>
</comment>
<evidence type="ECO:0000313" key="3">
    <source>
        <dbReference type="Proteomes" id="UP001152519"/>
    </source>
</evidence>
<dbReference type="EMBL" id="CAJSLV010000125">
    <property type="protein sequence ID" value="CAG6399413.1"/>
    <property type="molecule type" value="Genomic_DNA"/>
</dbReference>
<feature type="region of interest" description="Disordered" evidence="1">
    <location>
        <begin position="49"/>
        <end position="75"/>
    </location>
</feature>
<gene>
    <name evidence="2" type="ORF">SCOCK_90170</name>
</gene>
<dbReference type="AlphaFoldDB" id="A0A9W4DZH3"/>
<organism evidence="2 3">
    <name type="scientific">Actinacidiphila cocklensis</name>
    <dbReference type="NCBI Taxonomy" id="887465"/>
    <lineage>
        <taxon>Bacteria</taxon>
        <taxon>Bacillati</taxon>
        <taxon>Actinomycetota</taxon>
        <taxon>Actinomycetes</taxon>
        <taxon>Kitasatosporales</taxon>
        <taxon>Streptomycetaceae</taxon>
        <taxon>Actinacidiphila</taxon>
    </lineage>
</organism>
<dbReference type="Proteomes" id="UP001152519">
    <property type="component" value="Unassembled WGS sequence"/>
</dbReference>
<protein>
    <submittedName>
        <fullName evidence="2">Uncharacterized protein</fullName>
    </submittedName>
</protein>
<evidence type="ECO:0000313" key="2">
    <source>
        <dbReference type="EMBL" id="CAG6399413.1"/>
    </source>
</evidence>
<sequence length="75" mass="8069">MDAPWCSCIEYPAPSGGYLVSPFTRVWTPCATLRGFATRHDVNRIRHAAPGTLAPGAEQRGSYGVQRAAGSPSHR</sequence>
<keyword evidence="3" id="KW-1185">Reference proteome</keyword>
<reference evidence="2" key="1">
    <citation type="submission" date="2021-05" db="EMBL/GenBank/DDBJ databases">
        <authorList>
            <person name="Arsene-Ploetze F."/>
        </authorList>
    </citation>
    <scope>NUCLEOTIDE SEQUENCE</scope>
    <source>
        <strain evidence="2">DSM 42138</strain>
    </source>
</reference>